<evidence type="ECO:0000313" key="3">
    <source>
        <dbReference type="Proteomes" id="UP000034805"/>
    </source>
</evidence>
<feature type="compositionally biased region" description="Basic and acidic residues" evidence="1">
    <location>
        <begin position="45"/>
        <end position="57"/>
    </location>
</feature>
<dbReference type="Proteomes" id="UP000034805">
    <property type="component" value="Unassembled WGS sequence"/>
</dbReference>
<feature type="region of interest" description="Disordered" evidence="1">
    <location>
        <begin position="35"/>
        <end position="131"/>
    </location>
</feature>
<comment type="caution">
    <text evidence="2">The sequence shown here is derived from an EMBL/GenBank/DDBJ whole genome shotgun (WGS) entry which is preliminary data.</text>
</comment>
<protein>
    <submittedName>
        <fullName evidence="2">Uncharacterized protein</fullName>
    </submittedName>
</protein>
<name>A0A0P7UNW5_SCLFO</name>
<feature type="non-terminal residue" evidence="2">
    <location>
        <position position="1"/>
    </location>
</feature>
<accession>A0A0P7UNW5</accession>
<organism evidence="2 3">
    <name type="scientific">Scleropages formosus</name>
    <name type="common">Asian bonytongue</name>
    <name type="synonym">Osteoglossum formosum</name>
    <dbReference type="NCBI Taxonomy" id="113540"/>
    <lineage>
        <taxon>Eukaryota</taxon>
        <taxon>Metazoa</taxon>
        <taxon>Chordata</taxon>
        <taxon>Craniata</taxon>
        <taxon>Vertebrata</taxon>
        <taxon>Euteleostomi</taxon>
        <taxon>Actinopterygii</taxon>
        <taxon>Neopterygii</taxon>
        <taxon>Teleostei</taxon>
        <taxon>Osteoglossocephala</taxon>
        <taxon>Osteoglossomorpha</taxon>
        <taxon>Osteoglossiformes</taxon>
        <taxon>Osteoglossidae</taxon>
        <taxon>Scleropages</taxon>
    </lineage>
</organism>
<evidence type="ECO:0000256" key="1">
    <source>
        <dbReference type="SAM" id="MobiDB-lite"/>
    </source>
</evidence>
<feature type="compositionally biased region" description="Basic and acidic residues" evidence="1">
    <location>
        <begin position="79"/>
        <end position="119"/>
    </location>
</feature>
<gene>
    <name evidence="2" type="ORF">Z043_110457</name>
</gene>
<dbReference type="AlphaFoldDB" id="A0A0P7UNW5"/>
<feature type="non-terminal residue" evidence="2">
    <location>
        <position position="156"/>
    </location>
</feature>
<sequence>GDVQSQAAVQAIARQVTWLATAPFSTTFPASQCPCALSQGPLESQVDRAPEDPKESRVLLADQASLGATGRTGGQGREVCPERRARREAKGSGFRGREDLRDPQDRLEKVDLAARDQPEGRATQGHLDDPASLAPPVLLDHLATVTRTHAWATMVE</sequence>
<dbReference type="EMBL" id="JARO02003339">
    <property type="protein sequence ID" value="KPP70693.1"/>
    <property type="molecule type" value="Genomic_DNA"/>
</dbReference>
<evidence type="ECO:0000313" key="2">
    <source>
        <dbReference type="EMBL" id="KPP70693.1"/>
    </source>
</evidence>
<reference evidence="2 3" key="1">
    <citation type="submission" date="2015-08" db="EMBL/GenBank/DDBJ databases">
        <title>The genome of the Asian arowana (Scleropages formosus).</title>
        <authorList>
            <person name="Tan M.H."/>
            <person name="Gan H.M."/>
            <person name="Croft L.J."/>
            <person name="Austin C.M."/>
        </authorList>
    </citation>
    <scope>NUCLEOTIDE SEQUENCE [LARGE SCALE GENOMIC DNA]</scope>
    <source>
        <strain evidence="2">Aro1</strain>
    </source>
</reference>
<proteinExistence type="predicted"/>